<accession>A0AAV0NUH3</accession>
<feature type="non-terminal residue" evidence="1">
    <location>
        <position position="1"/>
    </location>
</feature>
<name>A0AAV0NUH3_9ROSI</name>
<evidence type="ECO:0000313" key="1">
    <source>
        <dbReference type="EMBL" id="CAI0462325.1"/>
    </source>
</evidence>
<evidence type="ECO:0000313" key="2">
    <source>
        <dbReference type="Proteomes" id="UP001154282"/>
    </source>
</evidence>
<sequence>EHRKRPLPFANSPLSTLLPPSQLLPFPNPLSAIPNYCIESELGLPLCGTASSPCEKGSPKHEFPFVLSELQFSGNEGQYVCRLKVLHWSKSTKRERVLTMVGQIRYCCC</sequence>
<proteinExistence type="predicted"/>
<dbReference type="EMBL" id="CAMGYJ010000008">
    <property type="protein sequence ID" value="CAI0462325.1"/>
    <property type="molecule type" value="Genomic_DNA"/>
</dbReference>
<keyword evidence="2" id="KW-1185">Reference proteome</keyword>
<comment type="caution">
    <text evidence="1">The sequence shown here is derived from an EMBL/GenBank/DDBJ whole genome shotgun (WGS) entry which is preliminary data.</text>
</comment>
<dbReference type="AlphaFoldDB" id="A0AAV0NUH3"/>
<protein>
    <submittedName>
        <fullName evidence="1">Uncharacterized protein</fullName>
    </submittedName>
</protein>
<reference evidence="1" key="1">
    <citation type="submission" date="2022-08" db="EMBL/GenBank/DDBJ databases">
        <authorList>
            <person name="Gutierrez-Valencia J."/>
        </authorList>
    </citation>
    <scope>NUCLEOTIDE SEQUENCE</scope>
</reference>
<gene>
    <name evidence="1" type="ORF">LITE_LOCUS35318</name>
</gene>
<dbReference type="Proteomes" id="UP001154282">
    <property type="component" value="Unassembled WGS sequence"/>
</dbReference>
<organism evidence="1 2">
    <name type="scientific">Linum tenue</name>
    <dbReference type="NCBI Taxonomy" id="586396"/>
    <lineage>
        <taxon>Eukaryota</taxon>
        <taxon>Viridiplantae</taxon>
        <taxon>Streptophyta</taxon>
        <taxon>Embryophyta</taxon>
        <taxon>Tracheophyta</taxon>
        <taxon>Spermatophyta</taxon>
        <taxon>Magnoliopsida</taxon>
        <taxon>eudicotyledons</taxon>
        <taxon>Gunneridae</taxon>
        <taxon>Pentapetalae</taxon>
        <taxon>rosids</taxon>
        <taxon>fabids</taxon>
        <taxon>Malpighiales</taxon>
        <taxon>Linaceae</taxon>
        <taxon>Linum</taxon>
    </lineage>
</organism>